<evidence type="ECO:0000256" key="4">
    <source>
        <dbReference type="ARBA" id="ARBA00022982"/>
    </source>
</evidence>
<dbReference type="PROSITE" id="PS51379">
    <property type="entry name" value="4FE4S_FER_2"/>
    <property type="match status" value="1"/>
</dbReference>
<dbReference type="GO" id="GO:0051538">
    <property type="term" value="F:3 iron, 4 sulfur cluster binding"/>
    <property type="evidence" value="ECO:0007669"/>
    <property type="project" value="UniProtKB-KW"/>
</dbReference>
<sequence>MEMTRIVVDFDRCEGHGLCEQTAPEVFRLDDEGELHLTQDEVAAEHESVVAAAVRVCPVAALQVRP</sequence>
<dbReference type="AlphaFoldDB" id="M3FXI5"/>
<keyword evidence="3 8" id="KW-0479">Metal-binding</keyword>
<keyword evidence="6 8" id="KW-0411">Iron-sulfur</keyword>
<dbReference type="PRINTS" id="PR00352">
    <property type="entry name" value="3FE4SFRDOXIN"/>
</dbReference>
<protein>
    <recommendedName>
        <fullName evidence="8">Ferredoxin</fullName>
    </recommendedName>
</protein>
<dbReference type="InterPro" id="IPR001080">
    <property type="entry name" value="3Fe4S_ferredoxin"/>
</dbReference>
<evidence type="ECO:0000256" key="8">
    <source>
        <dbReference type="RuleBase" id="RU368020"/>
    </source>
</evidence>
<keyword evidence="4 8" id="KW-0249">Electron transport</keyword>
<evidence type="ECO:0000256" key="6">
    <source>
        <dbReference type="ARBA" id="ARBA00023014"/>
    </source>
</evidence>
<organism evidence="10 11">
    <name type="scientific">Streptomyces bottropensis ATCC 25435</name>
    <dbReference type="NCBI Taxonomy" id="1054862"/>
    <lineage>
        <taxon>Bacteria</taxon>
        <taxon>Bacillati</taxon>
        <taxon>Actinomycetota</taxon>
        <taxon>Actinomycetes</taxon>
        <taxon>Kitasatosporales</taxon>
        <taxon>Streptomycetaceae</taxon>
        <taxon>Streptomyces</taxon>
    </lineage>
</organism>
<proteinExistence type="predicted"/>
<dbReference type="Gene3D" id="3.30.70.20">
    <property type="match status" value="1"/>
</dbReference>
<keyword evidence="7" id="KW-0003">3Fe-4S</keyword>
<dbReference type="GO" id="GO:0005506">
    <property type="term" value="F:iron ion binding"/>
    <property type="evidence" value="ECO:0007669"/>
    <property type="project" value="UniProtKB-UniRule"/>
</dbReference>
<evidence type="ECO:0000256" key="3">
    <source>
        <dbReference type="ARBA" id="ARBA00022723"/>
    </source>
</evidence>
<dbReference type="GO" id="GO:0009055">
    <property type="term" value="F:electron transfer activity"/>
    <property type="evidence" value="ECO:0007669"/>
    <property type="project" value="UniProtKB-UniRule"/>
</dbReference>
<evidence type="ECO:0000313" key="11">
    <source>
        <dbReference type="Proteomes" id="UP000030760"/>
    </source>
</evidence>
<evidence type="ECO:0000256" key="1">
    <source>
        <dbReference type="ARBA" id="ARBA00001927"/>
    </source>
</evidence>
<keyword evidence="5 8" id="KW-0408">Iron</keyword>
<evidence type="ECO:0000313" key="10">
    <source>
        <dbReference type="EMBL" id="EMF56964.1"/>
    </source>
</evidence>
<dbReference type="Proteomes" id="UP000030760">
    <property type="component" value="Unassembled WGS sequence"/>
</dbReference>
<dbReference type="SUPFAM" id="SSF54862">
    <property type="entry name" value="4Fe-4S ferredoxins"/>
    <property type="match status" value="1"/>
</dbReference>
<comment type="function">
    <text evidence="8">Ferredoxins are iron-sulfur proteins that transfer electrons in a wide variety of metabolic reactions.</text>
</comment>
<dbReference type="InterPro" id="IPR017896">
    <property type="entry name" value="4Fe4S_Fe-S-bd"/>
</dbReference>
<accession>M3FXI5</accession>
<keyword evidence="2 8" id="KW-0813">Transport</keyword>
<dbReference type="Pfam" id="PF13459">
    <property type="entry name" value="Fer4_15"/>
    <property type="match status" value="1"/>
</dbReference>
<dbReference type="InterPro" id="IPR051269">
    <property type="entry name" value="Fe-S_cluster_ET"/>
</dbReference>
<evidence type="ECO:0000256" key="5">
    <source>
        <dbReference type="ARBA" id="ARBA00023004"/>
    </source>
</evidence>
<comment type="cofactor">
    <cofactor evidence="1">
        <name>[3Fe-4S] cluster</name>
        <dbReference type="ChEBI" id="CHEBI:21137"/>
    </cofactor>
</comment>
<reference evidence="11" key="1">
    <citation type="journal article" date="2013" name="Genome Announc.">
        <title>Draft Genome Sequence of Streptomyces bottropensis ATCC 25435, a Bottromycin-Producing Actinomycete.</title>
        <authorList>
            <person name="Zhang H."/>
            <person name="Zhou W."/>
            <person name="Zhuang Y."/>
            <person name="Liang X."/>
            <person name="Liu T."/>
        </authorList>
    </citation>
    <scope>NUCLEOTIDE SEQUENCE [LARGE SCALE GENOMIC DNA]</scope>
    <source>
        <strain evidence="11">ATCC 25435</strain>
    </source>
</reference>
<dbReference type="PANTHER" id="PTHR36923">
    <property type="entry name" value="FERREDOXIN"/>
    <property type="match status" value="1"/>
</dbReference>
<dbReference type="EMBL" id="KB405058">
    <property type="protein sequence ID" value="EMF56964.1"/>
    <property type="molecule type" value="Genomic_DNA"/>
</dbReference>
<gene>
    <name evidence="10" type="ORF">SBD_1500</name>
</gene>
<feature type="domain" description="4Fe-4S ferredoxin-type" evidence="9">
    <location>
        <begin position="4"/>
        <end position="32"/>
    </location>
</feature>
<dbReference type="PANTHER" id="PTHR36923:SF3">
    <property type="entry name" value="FERREDOXIN"/>
    <property type="match status" value="1"/>
</dbReference>
<evidence type="ECO:0000256" key="7">
    <source>
        <dbReference type="ARBA" id="ARBA00023291"/>
    </source>
</evidence>
<name>M3FXI5_9ACTN</name>
<evidence type="ECO:0000259" key="9">
    <source>
        <dbReference type="PROSITE" id="PS51379"/>
    </source>
</evidence>
<evidence type="ECO:0000256" key="2">
    <source>
        <dbReference type="ARBA" id="ARBA00022448"/>
    </source>
</evidence>